<comment type="caution">
    <text evidence="1">The sequence shown here is derived from an EMBL/GenBank/DDBJ whole genome shotgun (WGS) entry which is preliminary data.</text>
</comment>
<evidence type="ECO:0000313" key="2">
    <source>
        <dbReference type="Proteomes" id="UP000015525"/>
    </source>
</evidence>
<dbReference type="InterPro" id="IPR036412">
    <property type="entry name" value="HAD-like_sf"/>
</dbReference>
<gene>
    <name evidence="1" type="ORF">L288_15430</name>
</gene>
<sequence length="220" mass="24567">MTRPLIITDCDEVLLHMVVPFRQWLDEHHNVHFDMREPGFVEALRHKDSGVPLERELVWRLLIGFFDTEMHRQRPIAGAIEALGRLSRIADIVVLTNIGERHHGLRIEQLAAHGLHHPVHWNQGGKGPPLAAIVADRKPSAALFIDDLAEHHASVAQHAPDVWRLHMVGEPELAPAIAAAPLAHARIDNWHAAEQWIAERLAQGPAPSDTPPSDGALHER</sequence>
<organism evidence="1 2">
    <name type="scientific">Sphingobium quisquiliarum P25</name>
    <dbReference type="NCBI Taxonomy" id="1329909"/>
    <lineage>
        <taxon>Bacteria</taxon>
        <taxon>Pseudomonadati</taxon>
        <taxon>Pseudomonadota</taxon>
        <taxon>Alphaproteobacteria</taxon>
        <taxon>Sphingomonadales</taxon>
        <taxon>Sphingomonadaceae</taxon>
        <taxon>Sphingobium</taxon>
    </lineage>
</organism>
<keyword evidence="2" id="KW-1185">Reference proteome</keyword>
<accession>T0GQG9</accession>
<dbReference type="SUPFAM" id="SSF56784">
    <property type="entry name" value="HAD-like"/>
    <property type="match status" value="1"/>
</dbReference>
<evidence type="ECO:0008006" key="3">
    <source>
        <dbReference type="Google" id="ProtNLM"/>
    </source>
</evidence>
<dbReference type="RefSeq" id="WP_021239145.1">
    <property type="nucleotide sequence ID" value="NZ_ATHO01000140.1"/>
</dbReference>
<dbReference type="EMBL" id="ATHO01000140">
    <property type="protein sequence ID" value="EQB02912.1"/>
    <property type="molecule type" value="Genomic_DNA"/>
</dbReference>
<protein>
    <recommendedName>
        <fullName evidence="3">HAD family hydrolase</fullName>
    </recommendedName>
</protein>
<dbReference type="PATRIC" id="fig|1329909.3.peg.2966"/>
<dbReference type="AlphaFoldDB" id="T0GQG9"/>
<name>T0GQG9_9SPHN</name>
<dbReference type="Proteomes" id="UP000015525">
    <property type="component" value="Unassembled WGS sequence"/>
</dbReference>
<reference evidence="1 2" key="1">
    <citation type="journal article" date="2013" name="Genome Announc.">
        <title>Draft Genome Sequence of Sphingobium quisquiliarum Strain P25T, a Novel Hexachlorocyclohexane (HCH)-Degrading Bacterium Isolated from an HCH Dumpsite.</title>
        <authorList>
            <person name="Kumar Singh A."/>
            <person name="Sangwan N."/>
            <person name="Sharma A."/>
            <person name="Gupta V."/>
            <person name="Khurana J.P."/>
            <person name="Lal R."/>
        </authorList>
    </citation>
    <scope>NUCLEOTIDE SEQUENCE [LARGE SCALE GENOMIC DNA]</scope>
    <source>
        <strain evidence="1 2">P25</strain>
    </source>
</reference>
<evidence type="ECO:0000313" key="1">
    <source>
        <dbReference type="EMBL" id="EQB02912.1"/>
    </source>
</evidence>
<proteinExistence type="predicted"/>